<comment type="caution">
    <text evidence="2">The sequence shown here is derived from an EMBL/GenBank/DDBJ whole genome shotgun (WGS) entry which is preliminary data.</text>
</comment>
<dbReference type="AlphaFoldDB" id="A0A9W6XFF8"/>
<keyword evidence="3" id="KW-1185">Reference proteome</keyword>
<feature type="compositionally biased region" description="Polar residues" evidence="1">
    <location>
        <begin position="209"/>
        <end position="219"/>
    </location>
</feature>
<dbReference type="EMBL" id="BSXT01001016">
    <property type="protein sequence ID" value="GMF37501.1"/>
    <property type="molecule type" value="Genomic_DNA"/>
</dbReference>
<feature type="compositionally biased region" description="Basic and acidic residues" evidence="1">
    <location>
        <begin position="17"/>
        <end position="53"/>
    </location>
</feature>
<proteinExistence type="predicted"/>
<feature type="region of interest" description="Disordered" evidence="1">
    <location>
        <begin position="173"/>
        <end position="219"/>
    </location>
</feature>
<feature type="compositionally biased region" description="Low complexity" evidence="1">
    <location>
        <begin position="185"/>
        <end position="208"/>
    </location>
</feature>
<protein>
    <submittedName>
        <fullName evidence="2">Unnamed protein product</fullName>
    </submittedName>
</protein>
<name>A0A9W6XFF8_9STRA</name>
<evidence type="ECO:0000313" key="3">
    <source>
        <dbReference type="Proteomes" id="UP001165121"/>
    </source>
</evidence>
<evidence type="ECO:0000313" key="2">
    <source>
        <dbReference type="EMBL" id="GMF37501.1"/>
    </source>
</evidence>
<feature type="compositionally biased region" description="Basic residues" evidence="1">
    <location>
        <begin position="7"/>
        <end position="16"/>
    </location>
</feature>
<accession>A0A9W6XFF8</accession>
<gene>
    <name evidence="2" type="ORF">Pfra01_001052700</name>
</gene>
<feature type="region of interest" description="Disordered" evidence="1">
    <location>
        <begin position="1"/>
        <end position="53"/>
    </location>
</feature>
<organism evidence="2 3">
    <name type="scientific">Phytophthora fragariaefolia</name>
    <dbReference type="NCBI Taxonomy" id="1490495"/>
    <lineage>
        <taxon>Eukaryota</taxon>
        <taxon>Sar</taxon>
        <taxon>Stramenopiles</taxon>
        <taxon>Oomycota</taxon>
        <taxon>Peronosporomycetes</taxon>
        <taxon>Peronosporales</taxon>
        <taxon>Peronosporaceae</taxon>
        <taxon>Phytophthora</taxon>
    </lineage>
</organism>
<evidence type="ECO:0000256" key="1">
    <source>
        <dbReference type="SAM" id="MobiDB-lite"/>
    </source>
</evidence>
<reference evidence="2" key="1">
    <citation type="submission" date="2023-04" db="EMBL/GenBank/DDBJ databases">
        <title>Phytophthora fragariaefolia NBRC 109709.</title>
        <authorList>
            <person name="Ichikawa N."/>
            <person name="Sato H."/>
            <person name="Tonouchi N."/>
        </authorList>
    </citation>
    <scope>NUCLEOTIDE SEQUENCE</scope>
    <source>
        <strain evidence="2">NBRC 109709</strain>
    </source>
</reference>
<dbReference type="Proteomes" id="UP001165121">
    <property type="component" value="Unassembled WGS sequence"/>
</dbReference>
<sequence>MASDRRRKDRRNSSRKTFREGGRRNDSGRRDGHRADREDRRGDGRGRREDRYNRQVTVAEASVDELSTPGRAAWLLRPDVEQCQTADRITLIGHANRNANRMGITSTPRRLHEATKVGEQMARIVHTDSWVMGVATKLADLAGVAKIAEHGQNMDHAWPVVIRVTPCTGASADASSAHKYTEMDSASTTSSMRTRSSSSSRSTTRTLSHPNSKAYTPAI</sequence>